<accession>A0AAN8YNM8</accession>
<gene>
    <name evidence="1" type="ORF">RDI58_008946</name>
</gene>
<dbReference type="AlphaFoldDB" id="A0AAN8YNM8"/>
<evidence type="ECO:0000313" key="2">
    <source>
        <dbReference type="Proteomes" id="UP001371456"/>
    </source>
</evidence>
<dbReference type="Proteomes" id="UP001371456">
    <property type="component" value="Unassembled WGS sequence"/>
</dbReference>
<keyword evidence="2" id="KW-1185">Reference proteome</keyword>
<organism evidence="1 2">
    <name type="scientific">Solanum bulbocastanum</name>
    <name type="common">Wild potato</name>
    <dbReference type="NCBI Taxonomy" id="147425"/>
    <lineage>
        <taxon>Eukaryota</taxon>
        <taxon>Viridiplantae</taxon>
        <taxon>Streptophyta</taxon>
        <taxon>Embryophyta</taxon>
        <taxon>Tracheophyta</taxon>
        <taxon>Spermatophyta</taxon>
        <taxon>Magnoliopsida</taxon>
        <taxon>eudicotyledons</taxon>
        <taxon>Gunneridae</taxon>
        <taxon>Pentapetalae</taxon>
        <taxon>asterids</taxon>
        <taxon>lamiids</taxon>
        <taxon>Solanales</taxon>
        <taxon>Solanaceae</taxon>
        <taxon>Solanoideae</taxon>
        <taxon>Solaneae</taxon>
        <taxon>Solanum</taxon>
    </lineage>
</organism>
<proteinExistence type="predicted"/>
<dbReference type="EMBL" id="JBANQN010000003">
    <property type="protein sequence ID" value="KAK6795493.1"/>
    <property type="molecule type" value="Genomic_DNA"/>
</dbReference>
<evidence type="ECO:0000313" key="1">
    <source>
        <dbReference type="EMBL" id="KAK6795493.1"/>
    </source>
</evidence>
<protein>
    <submittedName>
        <fullName evidence="1">Uncharacterized protein</fullName>
    </submittedName>
</protein>
<sequence>MSRPDNNLEISGKRNEYSANAECESLKKPRRKIQEWPKKVTFQLCLRFMIVKKYADNSKGGVPALMVKSVVTFILETKVNPGRALQQ</sequence>
<name>A0AAN8YNM8_SOLBU</name>
<reference evidence="1 2" key="1">
    <citation type="submission" date="2024-02" db="EMBL/GenBank/DDBJ databases">
        <title>de novo genome assembly of Solanum bulbocastanum strain 11H21.</title>
        <authorList>
            <person name="Hosaka A.J."/>
        </authorList>
    </citation>
    <scope>NUCLEOTIDE SEQUENCE [LARGE SCALE GENOMIC DNA]</scope>
    <source>
        <tissue evidence="1">Young leaves</tissue>
    </source>
</reference>
<comment type="caution">
    <text evidence="1">The sequence shown here is derived from an EMBL/GenBank/DDBJ whole genome shotgun (WGS) entry which is preliminary data.</text>
</comment>